<sequence length="110" mass="12847">MLIFVIITTQSLQLVGMMEPPKTLEQITYPQQNQYDYQLAIVNNEVREKRQTDFNEDRSQFIDSLFNKQFGQGITSSGSIRQKLSLRNIEYSNFNAYRSQQLSTAFQTSH</sequence>
<evidence type="ECO:0000313" key="2">
    <source>
        <dbReference type="EMBL" id="KAL3265262.1"/>
    </source>
</evidence>
<gene>
    <name evidence="2" type="ORF">HHI36_009476</name>
</gene>
<keyword evidence="1" id="KW-0732">Signal</keyword>
<reference evidence="2 3" key="1">
    <citation type="journal article" date="2021" name="BMC Biol.">
        <title>Horizontally acquired antibacterial genes associated with adaptive radiation of ladybird beetles.</title>
        <authorList>
            <person name="Li H.S."/>
            <person name="Tang X.F."/>
            <person name="Huang Y.H."/>
            <person name="Xu Z.Y."/>
            <person name="Chen M.L."/>
            <person name="Du X.Y."/>
            <person name="Qiu B.Y."/>
            <person name="Chen P.T."/>
            <person name="Zhang W."/>
            <person name="Slipinski A."/>
            <person name="Escalona H.E."/>
            <person name="Waterhouse R.M."/>
            <person name="Zwick A."/>
            <person name="Pang H."/>
        </authorList>
    </citation>
    <scope>NUCLEOTIDE SEQUENCE [LARGE SCALE GENOMIC DNA]</scope>
    <source>
        <strain evidence="2">SYSU2018</strain>
    </source>
</reference>
<name>A0ABD2MFS2_9CUCU</name>
<evidence type="ECO:0000313" key="3">
    <source>
        <dbReference type="Proteomes" id="UP001516400"/>
    </source>
</evidence>
<accession>A0ABD2MFS2</accession>
<dbReference type="AlphaFoldDB" id="A0ABD2MFS2"/>
<feature type="signal peptide" evidence="1">
    <location>
        <begin position="1"/>
        <end position="17"/>
    </location>
</feature>
<keyword evidence="3" id="KW-1185">Reference proteome</keyword>
<feature type="chain" id="PRO_5044825271" evidence="1">
    <location>
        <begin position="18"/>
        <end position="110"/>
    </location>
</feature>
<evidence type="ECO:0000256" key="1">
    <source>
        <dbReference type="SAM" id="SignalP"/>
    </source>
</evidence>
<protein>
    <submittedName>
        <fullName evidence="2">Uncharacterized protein</fullName>
    </submittedName>
</protein>
<comment type="caution">
    <text evidence="2">The sequence shown here is derived from an EMBL/GenBank/DDBJ whole genome shotgun (WGS) entry which is preliminary data.</text>
</comment>
<dbReference type="EMBL" id="JABFTP020000001">
    <property type="protein sequence ID" value="KAL3265262.1"/>
    <property type="molecule type" value="Genomic_DNA"/>
</dbReference>
<proteinExistence type="predicted"/>
<organism evidence="2 3">
    <name type="scientific">Cryptolaemus montrouzieri</name>
    <dbReference type="NCBI Taxonomy" id="559131"/>
    <lineage>
        <taxon>Eukaryota</taxon>
        <taxon>Metazoa</taxon>
        <taxon>Ecdysozoa</taxon>
        <taxon>Arthropoda</taxon>
        <taxon>Hexapoda</taxon>
        <taxon>Insecta</taxon>
        <taxon>Pterygota</taxon>
        <taxon>Neoptera</taxon>
        <taxon>Endopterygota</taxon>
        <taxon>Coleoptera</taxon>
        <taxon>Polyphaga</taxon>
        <taxon>Cucujiformia</taxon>
        <taxon>Coccinelloidea</taxon>
        <taxon>Coccinellidae</taxon>
        <taxon>Scymninae</taxon>
        <taxon>Scymnini</taxon>
        <taxon>Cryptolaemus</taxon>
    </lineage>
</organism>
<dbReference type="Proteomes" id="UP001516400">
    <property type="component" value="Unassembled WGS sequence"/>
</dbReference>